<evidence type="ECO:0000313" key="3">
    <source>
        <dbReference type="EMBL" id="EAK9429557.1"/>
    </source>
</evidence>
<proteinExistence type="predicted"/>
<dbReference type="Proteomes" id="UP000335978">
    <property type="component" value="Unassembled WGS sequence"/>
</dbReference>
<evidence type="ECO:0000256" key="2">
    <source>
        <dbReference type="ARBA" id="ARBA00022679"/>
    </source>
</evidence>
<dbReference type="InterPro" id="IPR050271">
    <property type="entry name" value="UDP-glycosyltransferase"/>
</dbReference>
<reference evidence="4 5" key="1">
    <citation type="submission" date="2019-10" db="EMBL/GenBank/DDBJ databases">
        <authorList>
            <consortium name="GenomeTrakr: Next Generation Sequencing Network for Food Pathogen Tracability"/>
        </authorList>
    </citation>
    <scope>NUCLEOTIDE SEQUENCE [LARGE SCALE GENOMIC DNA]</scope>
    <source>
        <strain evidence="4 5">CFSAN085184</strain>
        <strain evidence="3">FDA00014181</strain>
        <strain evidence="6">FDA1077646-S145-002</strain>
    </source>
</reference>
<comment type="caution">
    <text evidence="4">The sequence shown here is derived from an EMBL/GenBank/DDBJ whole genome shotgun (WGS) entry which is preliminary data.</text>
</comment>
<organism evidence="4 5">
    <name type="scientific">Listeria monocytogenes</name>
    <dbReference type="NCBI Taxonomy" id="1639"/>
    <lineage>
        <taxon>Bacteria</taxon>
        <taxon>Bacillati</taxon>
        <taxon>Bacillota</taxon>
        <taxon>Bacilli</taxon>
        <taxon>Bacillales</taxon>
        <taxon>Listeriaceae</taxon>
        <taxon>Listeria</taxon>
    </lineage>
</organism>
<dbReference type="Gene3D" id="3.40.50.2000">
    <property type="entry name" value="Glycogen Phosphorylase B"/>
    <property type="match status" value="2"/>
</dbReference>
<evidence type="ECO:0000256" key="1">
    <source>
        <dbReference type="ARBA" id="ARBA00022676"/>
    </source>
</evidence>
<dbReference type="GO" id="GO:0008194">
    <property type="term" value="F:UDP-glycosyltransferase activity"/>
    <property type="evidence" value="ECO:0007669"/>
    <property type="project" value="InterPro"/>
</dbReference>
<dbReference type="CDD" id="cd03784">
    <property type="entry name" value="GT1_Gtf-like"/>
    <property type="match status" value="1"/>
</dbReference>
<dbReference type="PANTHER" id="PTHR48043:SF145">
    <property type="entry name" value="FI06409P-RELATED"/>
    <property type="match status" value="1"/>
</dbReference>
<protein>
    <submittedName>
        <fullName evidence="3">Glycosyltransferase family 1 protein</fullName>
    </submittedName>
</protein>
<dbReference type="SUPFAM" id="SSF53756">
    <property type="entry name" value="UDP-Glycosyltransferase/glycogen phosphorylase"/>
    <property type="match status" value="1"/>
</dbReference>
<dbReference type="EMBL" id="AAMGHX010000003">
    <property type="protein sequence ID" value="EDH0841508.1"/>
    <property type="molecule type" value="Genomic_DNA"/>
</dbReference>
<dbReference type="EMBL" id="AACKFB010000042">
    <property type="protein sequence ID" value="EAK9429557.1"/>
    <property type="molecule type" value="Genomic_DNA"/>
</dbReference>
<dbReference type="PANTHER" id="PTHR48043">
    <property type="entry name" value="EG:EG0003.4 PROTEIN-RELATED"/>
    <property type="match status" value="1"/>
</dbReference>
<dbReference type="InterPro" id="IPR002213">
    <property type="entry name" value="UDP_glucos_trans"/>
</dbReference>
<dbReference type="RefSeq" id="WP_008948932.1">
    <property type="nucleotide sequence ID" value="NZ_CP168815.1"/>
</dbReference>
<dbReference type="Proteomes" id="UP000484022">
    <property type="component" value="Unassembled WGS sequence"/>
</dbReference>
<dbReference type="AlphaFoldDB" id="A0A9P2C0U3"/>
<dbReference type="Pfam" id="PF00201">
    <property type="entry name" value="UDPGT"/>
    <property type="match status" value="1"/>
</dbReference>
<accession>A0A9P2C0U3</accession>
<evidence type="ECO:0000313" key="5">
    <source>
        <dbReference type="Proteomes" id="UP000335978"/>
    </source>
</evidence>
<evidence type="ECO:0000313" key="4">
    <source>
        <dbReference type="EMBL" id="EDH0841508.1"/>
    </source>
</evidence>
<keyword evidence="1" id="KW-0328">Glycosyltransferase</keyword>
<name>A0A9P2C0U3_LISMN</name>
<gene>
    <name evidence="3" type="ORF">FC284_14595</name>
    <name evidence="4" type="ORF">GCV64_10465</name>
</gene>
<sequence length="455" mass="53646">MEIVICPFFRKSHIYPIRSSIKELVQSGHNVHVFYDEENRGLFEDLGVKLISYPLHYRDYNKNDELFNILEKELENVDMGLLRDPKLVLEKYYTNSHSAFALGWCGVRKEEIKFMRNQILSINPDVIIRDSLDVASLEIAMETNIEVVSYVTNNLYSLELFKTDLPTYLSYYFELLPTSLEDVEKYSTIYLNSLYPAYSWVKKMKGLKSIYPFFAQAPKEKNTIIFSSKYLQPEIIEKKNNYHIIVQEEEYYAINKDDNFDDEKNFIERNMKKVVYLSLGSYIQADHKYIVDILEYITNLDFKVICSLNHDKFDELKKTSPKIKWDNVLLKKSVNQKYVLSKADLFICAGGFNSIQEAIYYKVPMYILPLLGEQNLNGLIVEELQVGFTDYKRRDPYQTTGELIYKLAKYLDSYKAEMEKLSLKLKLERENQDLSLIWKKILSRKEQKDEILNAK</sequence>
<keyword evidence="2" id="KW-0808">Transferase</keyword>
<evidence type="ECO:0000313" key="6">
    <source>
        <dbReference type="Proteomes" id="UP000484022"/>
    </source>
</evidence>